<dbReference type="SUPFAM" id="SSF50104">
    <property type="entry name" value="Translation proteins SH3-like domain"/>
    <property type="match status" value="1"/>
</dbReference>
<accession>A0A7J8RD97</accession>
<evidence type="ECO:0000256" key="1">
    <source>
        <dbReference type="SAM" id="MobiDB-lite"/>
    </source>
</evidence>
<dbReference type="InterPro" id="IPR014726">
    <property type="entry name" value="Ribosomal_uL2_dom3"/>
</dbReference>
<comment type="caution">
    <text evidence="2">The sequence shown here is derived from an EMBL/GenBank/DDBJ whole genome shotgun (WGS) entry which is preliminary data.</text>
</comment>
<protein>
    <recommendedName>
        <fullName evidence="4">Ribosomal protein L2 C-terminal domain-containing protein</fullName>
    </recommendedName>
</protein>
<name>A0A7J8RD97_GOSDV</name>
<keyword evidence="3" id="KW-1185">Reference proteome</keyword>
<dbReference type="InterPro" id="IPR008991">
    <property type="entry name" value="Translation_prot_SH3-like_sf"/>
</dbReference>
<dbReference type="Proteomes" id="UP000593561">
    <property type="component" value="Unassembled WGS sequence"/>
</dbReference>
<feature type="non-terminal residue" evidence="2">
    <location>
        <position position="34"/>
    </location>
</feature>
<reference evidence="2 3" key="1">
    <citation type="journal article" date="2019" name="Genome Biol. Evol.">
        <title>Insights into the evolution of the New World diploid cottons (Gossypium, subgenus Houzingenia) based on genome sequencing.</title>
        <authorList>
            <person name="Grover C.E."/>
            <person name="Arick M.A. 2nd"/>
            <person name="Thrash A."/>
            <person name="Conover J.L."/>
            <person name="Sanders W.S."/>
            <person name="Peterson D.G."/>
            <person name="Frelichowski J.E."/>
            <person name="Scheffler J.A."/>
            <person name="Scheffler B.E."/>
            <person name="Wendel J.F."/>
        </authorList>
    </citation>
    <scope>NUCLEOTIDE SEQUENCE [LARGE SCALE GENOMIC DNA]</scope>
    <source>
        <strain evidence="2">27</strain>
        <tissue evidence="2">Leaf</tissue>
    </source>
</reference>
<gene>
    <name evidence="2" type="ORF">Godav_012192</name>
</gene>
<feature type="compositionally biased region" description="Basic and acidic residues" evidence="1">
    <location>
        <begin position="1"/>
        <end position="11"/>
    </location>
</feature>
<evidence type="ECO:0008006" key="4">
    <source>
        <dbReference type="Google" id="ProtNLM"/>
    </source>
</evidence>
<dbReference type="Gene3D" id="4.10.950.10">
    <property type="entry name" value="Ribosomal protein L2, domain 3"/>
    <property type="match status" value="1"/>
</dbReference>
<organism evidence="2 3">
    <name type="scientific">Gossypium davidsonii</name>
    <name type="common">Davidson's cotton</name>
    <name type="synonym">Gossypium klotzschianum subsp. davidsonii</name>
    <dbReference type="NCBI Taxonomy" id="34287"/>
    <lineage>
        <taxon>Eukaryota</taxon>
        <taxon>Viridiplantae</taxon>
        <taxon>Streptophyta</taxon>
        <taxon>Embryophyta</taxon>
        <taxon>Tracheophyta</taxon>
        <taxon>Spermatophyta</taxon>
        <taxon>Magnoliopsida</taxon>
        <taxon>eudicotyledons</taxon>
        <taxon>Gunneridae</taxon>
        <taxon>Pentapetalae</taxon>
        <taxon>rosids</taxon>
        <taxon>malvids</taxon>
        <taxon>Malvales</taxon>
        <taxon>Malvaceae</taxon>
        <taxon>Malvoideae</taxon>
        <taxon>Gossypium</taxon>
    </lineage>
</organism>
<proteinExistence type="predicted"/>
<feature type="region of interest" description="Disordered" evidence="1">
    <location>
        <begin position="1"/>
        <end position="22"/>
    </location>
</feature>
<evidence type="ECO:0000313" key="3">
    <source>
        <dbReference type="Proteomes" id="UP000593561"/>
    </source>
</evidence>
<evidence type="ECO:0000313" key="2">
    <source>
        <dbReference type="EMBL" id="MBA0611510.1"/>
    </source>
</evidence>
<sequence length="34" mass="3634">MNPVDHPHGSGEGRAPIGRKKPATLGVILQLEEE</sequence>
<dbReference type="AlphaFoldDB" id="A0A7J8RD97"/>
<dbReference type="EMBL" id="JABFAC010000004">
    <property type="protein sequence ID" value="MBA0611510.1"/>
    <property type="molecule type" value="Genomic_DNA"/>
</dbReference>